<name>A0A418IBM8_9STAP</name>
<keyword evidence="2" id="KW-1185">Reference proteome</keyword>
<dbReference type="AlphaFoldDB" id="A0A418IBM8"/>
<accession>A0A418IBM8</accession>
<protein>
    <submittedName>
        <fullName evidence="1">Uncharacterized protein</fullName>
    </submittedName>
</protein>
<dbReference type="EMBL" id="QXUF01000219">
    <property type="protein sequence ID" value="RIM95673.1"/>
    <property type="molecule type" value="Genomic_DNA"/>
</dbReference>
<organism evidence="1 2">
    <name type="scientific">Staphylococcus shinii</name>
    <dbReference type="NCBI Taxonomy" id="2912228"/>
    <lineage>
        <taxon>Bacteria</taxon>
        <taxon>Bacillati</taxon>
        <taxon>Bacillota</taxon>
        <taxon>Bacilli</taxon>
        <taxon>Bacillales</taxon>
        <taxon>Staphylococcaceae</taxon>
        <taxon>Staphylococcus</taxon>
    </lineage>
</organism>
<gene>
    <name evidence="1" type="ORF">BU112_14605</name>
</gene>
<dbReference type="Proteomes" id="UP000286317">
    <property type="component" value="Unassembled WGS sequence"/>
</dbReference>
<reference evidence="1 2" key="1">
    <citation type="journal article" date="2016" name="Front. Microbiol.">
        <title>Comprehensive Phylogenetic Analysis of Bovine Non-aureus Staphylococci Species Based on Whole-Genome Sequencing.</title>
        <authorList>
            <person name="Naushad S."/>
            <person name="Barkema H.W."/>
            <person name="Luby C."/>
            <person name="Condas L.A."/>
            <person name="Nobrega D.B."/>
            <person name="Carson D.A."/>
            <person name="De Buck J."/>
        </authorList>
    </citation>
    <scope>NUCLEOTIDE SEQUENCE [LARGE SCALE GENOMIC DNA]</scope>
    <source>
        <strain evidence="1 2">SNUC 4554</strain>
    </source>
</reference>
<comment type="caution">
    <text evidence="1">The sequence shown here is derived from an EMBL/GenBank/DDBJ whole genome shotgun (WGS) entry which is preliminary data.</text>
</comment>
<evidence type="ECO:0000313" key="1">
    <source>
        <dbReference type="EMBL" id="RIM95673.1"/>
    </source>
</evidence>
<proteinExistence type="predicted"/>
<evidence type="ECO:0000313" key="2">
    <source>
        <dbReference type="Proteomes" id="UP000286317"/>
    </source>
</evidence>
<sequence>MNNNNQLITLSKNGKSKLRGVNMKILNYSIEHDVFSELVTIVAETAKGKQFSFTFSDSHTLKEVKIKLEELADTLDNNK</sequence>